<reference evidence="6" key="1">
    <citation type="submission" date="2016-10" db="EMBL/GenBank/DDBJ databases">
        <authorList>
            <person name="Varghese N."/>
            <person name="Submissions S."/>
        </authorList>
    </citation>
    <scope>NUCLEOTIDE SEQUENCE [LARGE SCALE GENOMIC DNA]</scope>
    <source>
        <strain evidence="6">DSM 527</strain>
    </source>
</reference>
<evidence type="ECO:0000259" key="4">
    <source>
        <dbReference type="PROSITE" id="PS01124"/>
    </source>
</evidence>
<evidence type="ECO:0000256" key="3">
    <source>
        <dbReference type="ARBA" id="ARBA00023163"/>
    </source>
</evidence>
<evidence type="ECO:0000256" key="2">
    <source>
        <dbReference type="ARBA" id="ARBA00023125"/>
    </source>
</evidence>
<dbReference type="InterPro" id="IPR020449">
    <property type="entry name" value="Tscrpt_reg_AraC-type_HTH"/>
</dbReference>
<dbReference type="PROSITE" id="PS01124">
    <property type="entry name" value="HTH_ARAC_FAMILY_2"/>
    <property type="match status" value="1"/>
</dbReference>
<dbReference type="STRING" id="104663.SAMN04488121_1011248"/>
<evidence type="ECO:0000256" key="1">
    <source>
        <dbReference type="ARBA" id="ARBA00023015"/>
    </source>
</evidence>
<gene>
    <name evidence="5" type="ORF">SAMN04488121_1011248</name>
</gene>
<accession>A0A1G7JI65</accession>
<dbReference type="PANTHER" id="PTHR43280">
    <property type="entry name" value="ARAC-FAMILY TRANSCRIPTIONAL REGULATOR"/>
    <property type="match status" value="1"/>
</dbReference>
<dbReference type="InterPro" id="IPR018060">
    <property type="entry name" value="HTH_AraC"/>
</dbReference>
<dbReference type="InterPro" id="IPR009057">
    <property type="entry name" value="Homeodomain-like_sf"/>
</dbReference>
<dbReference type="InterPro" id="IPR018062">
    <property type="entry name" value="HTH_AraC-typ_CS"/>
</dbReference>
<dbReference type="OrthoDB" id="511992at2"/>
<dbReference type="AlphaFoldDB" id="A0A1G7JI65"/>
<evidence type="ECO:0000313" key="5">
    <source>
        <dbReference type="EMBL" id="SDF24608.1"/>
    </source>
</evidence>
<sequence>MNNPVVLSKGCYVGSKVKEHNIGYIITSETIFPENLTSDWHCHENPHFSHILSGGSQEIRGKKAEQQMAGKGLYYYPGIIHQNIHYRPGTRIFNIEIEEDFFKAYNLNVPPESLMFESNAVINAGGLLRLLREHYYNDECSQLSMEQLCIDLISTNFTTEKHHPEWTKQIVTVLNDVWNEPLSLKRLADQVGIHPVTLSKYFTKYFSCTLGEYFRRLKIERALVLVRSKKYSLTEIAYMCGFTDQAHFTKTFQQVTAMLPKEYRKI</sequence>
<dbReference type="Gene3D" id="1.10.10.60">
    <property type="entry name" value="Homeodomain-like"/>
    <property type="match status" value="2"/>
</dbReference>
<dbReference type="GO" id="GO:0003700">
    <property type="term" value="F:DNA-binding transcription factor activity"/>
    <property type="evidence" value="ECO:0007669"/>
    <property type="project" value="InterPro"/>
</dbReference>
<keyword evidence="3" id="KW-0804">Transcription</keyword>
<evidence type="ECO:0000313" key="6">
    <source>
        <dbReference type="Proteomes" id="UP000199045"/>
    </source>
</evidence>
<dbReference type="EMBL" id="FNBN01000001">
    <property type="protein sequence ID" value="SDF24608.1"/>
    <property type="molecule type" value="Genomic_DNA"/>
</dbReference>
<dbReference type="RefSeq" id="WP_089829554.1">
    <property type="nucleotide sequence ID" value="NZ_FNBN01000001.1"/>
</dbReference>
<feature type="domain" description="HTH araC/xylS-type" evidence="4">
    <location>
        <begin position="168"/>
        <end position="266"/>
    </location>
</feature>
<dbReference type="PANTHER" id="PTHR43280:SF2">
    <property type="entry name" value="HTH-TYPE TRANSCRIPTIONAL REGULATOR EXSA"/>
    <property type="match status" value="1"/>
</dbReference>
<protein>
    <submittedName>
        <fullName evidence="5">AraC-type DNA-binding protein</fullName>
    </submittedName>
</protein>
<dbReference type="SMART" id="SM00342">
    <property type="entry name" value="HTH_ARAC"/>
    <property type="match status" value="1"/>
</dbReference>
<dbReference type="Pfam" id="PF12833">
    <property type="entry name" value="HTH_18"/>
    <property type="match status" value="1"/>
</dbReference>
<name>A0A1G7JI65_CHIFI</name>
<dbReference type="PRINTS" id="PR00032">
    <property type="entry name" value="HTHARAC"/>
</dbReference>
<keyword evidence="1" id="KW-0805">Transcription regulation</keyword>
<dbReference type="GO" id="GO:0043565">
    <property type="term" value="F:sequence-specific DNA binding"/>
    <property type="evidence" value="ECO:0007669"/>
    <property type="project" value="InterPro"/>
</dbReference>
<keyword evidence="2 5" id="KW-0238">DNA-binding</keyword>
<dbReference type="Proteomes" id="UP000199045">
    <property type="component" value="Unassembled WGS sequence"/>
</dbReference>
<organism evidence="5 6">
    <name type="scientific">Chitinophaga filiformis</name>
    <name type="common">Myxococcus filiformis</name>
    <name type="synonym">Flexibacter filiformis</name>
    <dbReference type="NCBI Taxonomy" id="104663"/>
    <lineage>
        <taxon>Bacteria</taxon>
        <taxon>Pseudomonadati</taxon>
        <taxon>Bacteroidota</taxon>
        <taxon>Chitinophagia</taxon>
        <taxon>Chitinophagales</taxon>
        <taxon>Chitinophagaceae</taxon>
        <taxon>Chitinophaga</taxon>
    </lineage>
</organism>
<dbReference type="SUPFAM" id="SSF46689">
    <property type="entry name" value="Homeodomain-like"/>
    <property type="match status" value="2"/>
</dbReference>
<proteinExistence type="predicted"/>
<dbReference type="PROSITE" id="PS00041">
    <property type="entry name" value="HTH_ARAC_FAMILY_1"/>
    <property type="match status" value="2"/>
</dbReference>